<dbReference type="PANTHER" id="PTHR33116">
    <property type="entry name" value="REVERSE TRANSCRIPTASE ZINC-BINDING DOMAIN-CONTAINING PROTEIN-RELATED-RELATED"/>
    <property type="match status" value="1"/>
</dbReference>
<organism evidence="2">
    <name type="scientific">Sesamum latifolium</name>
    <dbReference type="NCBI Taxonomy" id="2727402"/>
    <lineage>
        <taxon>Eukaryota</taxon>
        <taxon>Viridiplantae</taxon>
        <taxon>Streptophyta</taxon>
        <taxon>Embryophyta</taxon>
        <taxon>Tracheophyta</taxon>
        <taxon>Spermatophyta</taxon>
        <taxon>Magnoliopsida</taxon>
        <taxon>eudicotyledons</taxon>
        <taxon>Gunneridae</taxon>
        <taxon>Pentapetalae</taxon>
        <taxon>asterids</taxon>
        <taxon>lamiids</taxon>
        <taxon>Lamiales</taxon>
        <taxon>Pedaliaceae</taxon>
        <taxon>Sesamum</taxon>
    </lineage>
</organism>
<sequence>MCRSVQCLIRSAETEGAIQGVSVARSAPPISHLLFADDTLIFCQATREALTSLQQVLSIFEAALGLQINKHKSAMVFSRNVEEDNRAALTQILGISVVSKHEKYLGLPTVSGRSKKEMFDTIKDRIWKKLHT</sequence>
<feature type="domain" description="Reverse transcriptase" evidence="1">
    <location>
        <begin position="29"/>
        <end position="107"/>
    </location>
</feature>
<dbReference type="EMBL" id="JACGWN010000007">
    <property type="protein sequence ID" value="KAL0444692.1"/>
    <property type="molecule type" value="Genomic_DNA"/>
</dbReference>
<protein>
    <recommendedName>
        <fullName evidence="1">Reverse transcriptase domain-containing protein</fullName>
    </recommendedName>
</protein>
<dbReference type="AlphaFoldDB" id="A0AAW2WW16"/>
<comment type="caution">
    <text evidence="2">The sequence shown here is derived from an EMBL/GenBank/DDBJ whole genome shotgun (WGS) entry which is preliminary data.</text>
</comment>
<gene>
    <name evidence="2" type="ORF">Slati_2191900</name>
</gene>
<dbReference type="Pfam" id="PF00078">
    <property type="entry name" value="RVT_1"/>
    <property type="match status" value="1"/>
</dbReference>
<evidence type="ECO:0000259" key="1">
    <source>
        <dbReference type="Pfam" id="PF00078"/>
    </source>
</evidence>
<proteinExistence type="predicted"/>
<reference evidence="2" key="1">
    <citation type="submission" date="2020-06" db="EMBL/GenBank/DDBJ databases">
        <authorList>
            <person name="Li T."/>
            <person name="Hu X."/>
            <person name="Zhang T."/>
            <person name="Song X."/>
            <person name="Zhang H."/>
            <person name="Dai N."/>
            <person name="Sheng W."/>
            <person name="Hou X."/>
            <person name="Wei L."/>
        </authorList>
    </citation>
    <scope>NUCLEOTIDE SEQUENCE</scope>
    <source>
        <strain evidence="2">KEN1</strain>
        <tissue evidence="2">Leaf</tissue>
    </source>
</reference>
<name>A0AAW2WW16_9LAMI</name>
<dbReference type="InterPro" id="IPR000477">
    <property type="entry name" value="RT_dom"/>
</dbReference>
<accession>A0AAW2WW16</accession>
<dbReference type="PANTHER" id="PTHR33116:SF86">
    <property type="entry name" value="REVERSE TRANSCRIPTASE DOMAIN-CONTAINING PROTEIN"/>
    <property type="match status" value="1"/>
</dbReference>
<reference evidence="2" key="2">
    <citation type="journal article" date="2024" name="Plant">
        <title>Genomic evolution and insights into agronomic trait innovations of Sesamum species.</title>
        <authorList>
            <person name="Miao H."/>
            <person name="Wang L."/>
            <person name="Qu L."/>
            <person name="Liu H."/>
            <person name="Sun Y."/>
            <person name="Le M."/>
            <person name="Wang Q."/>
            <person name="Wei S."/>
            <person name="Zheng Y."/>
            <person name="Lin W."/>
            <person name="Duan Y."/>
            <person name="Cao H."/>
            <person name="Xiong S."/>
            <person name="Wang X."/>
            <person name="Wei L."/>
            <person name="Li C."/>
            <person name="Ma Q."/>
            <person name="Ju M."/>
            <person name="Zhao R."/>
            <person name="Li G."/>
            <person name="Mu C."/>
            <person name="Tian Q."/>
            <person name="Mei H."/>
            <person name="Zhang T."/>
            <person name="Gao T."/>
            <person name="Zhang H."/>
        </authorList>
    </citation>
    <scope>NUCLEOTIDE SEQUENCE</scope>
    <source>
        <strain evidence="2">KEN1</strain>
    </source>
</reference>
<evidence type="ECO:0000313" key="2">
    <source>
        <dbReference type="EMBL" id="KAL0444692.1"/>
    </source>
</evidence>